<feature type="signal peptide" evidence="1">
    <location>
        <begin position="1"/>
        <end position="19"/>
    </location>
</feature>
<dbReference type="STRING" id="1123010.SAMN02745724_00458"/>
<evidence type="ECO:0000259" key="2">
    <source>
        <dbReference type="Pfam" id="PF04389"/>
    </source>
</evidence>
<dbReference type="Pfam" id="PF04389">
    <property type="entry name" value="Peptidase_M28"/>
    <property type="match status" value="1"/>
</dbReference>
<dbReference type="GO" id="GO:0008235">
    <property type="term" value="F:metalloexopeptidase activity"/>
    <property type="evidence" value="ECO:0007669"/>
    <property type="project" value="InterPro"/>
</dbReference>
<dbReference type="PANTHER" id="PTHR12147:SF26">
    <property type="entry name" value="PEPTIDASE M28 DOMAIN-CONTAINING PROTEIN"/>
    <property type="match status" value="1"/>
</dbReference>
<dbReference type="PANTHER" id="PTHR12147">
    <property type="entry name" value="METALLOPEPTIDASE M28 FAMILY MEMBER"/>
    <property type="match status" value="1"/>
</dbReference>
<dbReference type="InterPro" id="IPR007484">
    <property type="entry name" value="Peptidase_M28"/>
</dbReference>
<feature type="domain" description="Peptidase M28" evidence="2">
    <location>
        <begin position="91"/>
        <end position="287"/>
    </location>
</feature>
<dbReference type="GO" id="GO:0006508">
    <property type="term" value="P:proteolysis"/>
    <property type="evidence" value="ECO:0007669"/>
    <property type="project" value="InterPro"/>
</dbReference>
<reference evidence="3 4" key="1">
    <citation type="submission" date="2016-10" db="EMBL/GenBank/DDBJ databases">
        <authorList>
            <person name="de Groot N.N."/>
        </authorList>
    </citation>
    <scope>NUCLEOTIDE SEQUENCE [LARGE SCALE GENOMIC DNA]</scope>
    <source>
        <strain evidence="3 4">DSM 6059</strain>
    </source>
</reference>
<dbReference type="AlphaFoldDB" id="A0A1I1EUY7"/>
<sequence length="304" mass="34738">MFRFFVLLFCLCIGFSSYARMNKVNNELLADLKELSSAKMQGRKTGSSGSHKAAQYIIDRYTDIKLKSLTTEYRQTFDYKSGFWSIKKGENIVGVLLSDNPNANYIAITAHYDHLGHSGSKIYYGADDNASGVAAMINIAKNLKTQNLKHHYIFIATDAEETGLYGAKAFLNSNLIDTTKIVLNINLDMLAVAPRQKQLYAFSSKTMKPYKALIEQKNNTTMTQFISSNRKMNIKLKTQKVDWRNASDHAIFRKHHIPFIYFCVGTHKYYHTTKDKFENISPKYYVASVKHIYQTILSLDTIQL</sequence>
<keyword evidence="1" id="KW-0732">Signal</keyword>
<dbReference type="Gene3D" id="3.40.630.10">
    <property type="entry name" value="Zn peptidases"/>
    <property type="match status" value="1"/>
</dbReference>
<name>A0A1I1EUY7_9GAMM</name>
<proteinExistence type="predicted"/>
<evidence type="ECO:0000313" key="3">
    <source>
        <dbReference type="EMBL" id="SFB90989.1"/>
    </source>
</evidence>
<accession>A0A1I1EUY7</accession>
<organism evidence="3 4">
    <name type="scientific">Pseudoalteromonas denitrificans DSM 6059</name>
    <dbReference type="NCBI Taxonomy" id="1123010"/>
    <lineage>
        <taxon>Bacteria</taxon>
        <taxon>Pseudomonadati</taxon>
        <taxon>Pseudomonadota</taxon>
        <taxon>Gammaproteobacteria</taxon>
        <taxon>Alteromonadales</taxon>
        <taxon>Pseudoalteromonadaceae</taxon>
        <taxon>Pseudoalteromonas</taxon>
    </lineage>
</organism>
<dbReference type="EMBL" id="FOLO01000002">
    <property type="protein sequence ID" value="SFB90989.1"/>
    <property type="molecule type" value="Genomic_DNA"/>
</dbReference>
<dbReference type="SUPFAM" id="SSF53187">
    <property type="entry name" value="Zn-dependent exopeptidases"/>
    <property type="match status" value="1"/>
</dbReference>
<dbReference type="OrthoDB" id="1521787at2"/>
<dbReference type="Proteomes" id="UP000198862">
    <property type="component" value="Unassembled WGS sequence"/>
</dbReference>
<dbReference type="InterPro" id="IPR045175">
    <property type="entry name" value="M28_fam"/>
</dbReference>
<evidence type="ECO:0000256" key="1">
    <source>
        <dbReference type="SAM" id="SignalP"/>
    </source>
</evidence>
<protein>
    <submittedName>
        <fullName evidence="3">Peptidase family M28</fullName>
    </submittedName>
</protein>
<keyword evidence="4" id="KW-1185">Reference proteome</keyword>
<evidence type="ECO:0000313" key="4">
    <source>
        <dbReference type="Proteomes" id="UP000198862"/>
    </source>
</evidence>
<feature type="chain" id="PRO_5011588975" evidence="1">
    <location>
        <begin position="20"/>
        <end position="304"/>
    </location>
</feature>
<gene>
    <name evidence="3" type="ORF">SAMN02745724_00458</name>
</gene>